<comment type="caution">
    <text evidence="7">The sequence shown here is derived from an EMBL/GenBank/DDBJ whole genome shotgun (WGS) entry which is preliminary data.</text>
</comment>
<proteinExistence type="predicted"/>
<evidence type="ECO:0000256" key="1">
    <source>
        <dbReference type="ARBA" id="ARBA00004141"/>
    </source>
</evidence>
<evidence type="ECO:0000313" key="8">
    <source>
        <dbReference type="Proteomes" id="UP000284375"/>
    </source>
</evidence>
<dbReference type="InterPro" id="IPR036259">
    <property type="entry name" value="MFS_trans_sf"/>
</dbReference>
<evidence type="ECO:0000256" key="5">
    <source>
        <dbReference type="ARBA" id="ARBA00023136"/>
    </source>
</evidence>
<gene>
    <name evidence="7" type="ORF">VSDG_00870</name>
</gene>
<dbReference type="Gene3D" id="1.20.1250.20">
    <property type="entry name" value="MFS general substrate transporter like domains"/>
    <property type="match status" value="1"/>
</dbReference>
<evidence type="ECO:0000256" key="3">
    <source>
        <dbReference type="ARBA" id="ARBA00022692"/>
    </source>
</evidence>
<dbReference type="InterPro" id="IPR011701">
    <property type="entry name" value="MFS"/>
</dbReference>
<dbReference type="OrthoDB" id="6730379at2759"/>
<sequence length="536" mass="60764">MTTTISEVTMIPAEMDDILAGGNHREKQADCEKKLGSDSEEVKSEGSVVAASVIEEHGQYTEEEYKALKRKIDRYLLPLMWLCYGIQQTDKTSLSTQATFGLRDDTNLVGQQYAWLTTIFYITYVCFEFPSNIILQRYKMGRTLSLYMIAWGIVVLCIGFAKNFTHLITLRALQGMFECCISPGFILVIGSWYTTREHSSRSLVFQSANAGFGIISSLILYGIGSLQNHRGPEFEAWRYMSYFLGSLTIVIGCLCLLLLGTPSEVRWLSAREKDMANTRILSNNTGHDRTGVKKWRWEQAVECLVDPCFWFAGINAFLSSVPNGGLTTFGSIITTSFGFTNLEVILLDIPRSVFSVLYFVMIGLVTSKWKNLRMYFMMFSTIPPFTGFLLMALLPDEPMYKWAKWGGFFMTVPFVISLFLAWTLIPSNTGGRTKRTLTSSFTFVGYCVGNMCGSQIFKAVDAPRYIPGTVGCAVCFALQFITIVLWRFVYVFRNRRTQKRLAEEGVSEEERVSRGQELGQQDATDFQNPYFIYTIR</sequence>
<evidence type="ECO:0000313" key="7">
    <source>
        <dbReference type="EMBL" id="ROW04252.1"/>
    </source>
</evidence>
<feature type="transmembrane region" description="Helical" evidence="6">
    <location>
        <begin position="468"/>
        <end position="490"/>
    </location>
</feature>
<keyword evidence="4 6" id="KW-1133">Transmembrane helix</keyword>
<evidence type="ECO:0000256" key="2">
    <source>
        <dbReference type="ARBA" id="ARBA00022448"/>
    </source>
</evidence>
<keyword evidence="3 6" id="KW-0812">Transmembrane</keyword>
<dbReference type="Pfam" id="PF07690">
    <property type="entry name" value="MFS_1"/>
    <property type="match status" value="1"/>
</dbReference>
<feature type="transmembrane region" description="Helical" evidence="6">
    <location>
        <begin position="405"/>
        <end position="425"/>
    </location>
</feature>
<dbReference type="EMBL" id="LJZO01000002">
    <property type="protein sequence ID" value="ROW04252.1"/>
    <property type="molecule type" value="Genomic_DNA"/>
</dbReference>
<evidence type="ECO:0008006" key="9">
    <source>
        <dbReference type="Google" id="ProtNLM"/>
    </source>
</evidence>
<dbReference type="GO" id="GO:0016020">
    <property type="term" value="C:membrane"/>
    <property type="evidence" value="ECO:0007669"/>
    <property type="project" value="UniProtKB-SubCell"/>
</dbReference>
<dbReference type="PANTHER" id="PTHR43791:SF7">
    <property type="entry name" value="MAJOR FACILITATOR SUPERFAMILY (MFS) PROFILE DOMAIN-CONTAINING PROTEIN"/>
    <property type="match status" value="1"/>
</dbReference>
<keyword evidence="5 6" id="KW-0472">Membrane</keyword>
<feature type="transmembrane region" description="Helical" evidence="6">
    <location>
        <begin position="374"/>
        <end position="393"/>
    </location>
</feature>
<dbReference type="GO" id="GO:0022857">
    <property type="term" value="F:transmembrane transporter activity"/>
    <property type="evidence" value="ECO:0007669"/>
    <property type="project" value="InterPro"/>
</dbReference>
<dbReference type="PANTHER" id="PTHR43791">
    <property type="entry name" value="PERMEASE-RELATED"/>
    <property type="match status" value="1"/>
</dbReference>
<feature type="transmembrane region" description="Helical" evidence="6">
    <location>
        <begin position="349"/>
        <end position="367"/>
    </location>
</feature>
<evidence type="ECO:0000256" key="6">
    <source>
        <dbReference type="SAM" id="Phobius"/>
    </source>
</evidence>
<protein>
    <recommendedName>
        <fullName evidence="9">Major facilitator superfamily (MFS) profile domain-containing protein</fullName>
    </recommendedName>
</protein>
<feature type="transmembrane region" description="Helical" evidence="6">
    <location>
        <begin position="437"/>
        <end position="456"/>
    </location>
</feature>
<evidence type="ECO:0000256" key="4">
    <source>
        <dbReference type="ARBA" id="ARBA00022989"/>
    </source>
</evidence>
<keyword evidence="2" id="KW-0813">Transport</keyword>
<dbReference type="AlphaFoldDB" id="A0A423WLR4"/>
<feature type="transmembrane region" description="Helical" evidence="6">
    <location>
        <begin position="239"/>
        <end position="259"/>
    </location>
</feature>
<name>A0A423WLR4_CYTCH</name>
<dbReference type="SUPFAM" id="SSF103473">
    <property type="entry name" value="MFS general substrate transporter"/>
    <property type="match status" value="1"/>
</dbReference>
<feature type="transmembrane region" description="Helical" evidence="6">
    <location>
        <begin position="207"/>
        <end position="227"/>
    </location>
</feature>
<feature type="transmembrane region" description="Helical" evidence="6">
    <location>
        <begin position="113"/>
        <end position="135"/>
    </location>
</feature>
<comment type="subcellular location">
    <subcellularLocation>
        <location evidence="1">Membrane</location>
        <topology evidence="1">Multi-pass membrane protein</topology>
    </subcellularLocation>
</comment>
<feature type="transmembrane region" description="Helical" evidence="6">
    <location>
        <begin position="173"/>
        <end position="195"/>
    </location>
</feature>
<dbReference type="Proteomes" id="UP000284375">
    <property type="component" value="Unassembled WGS sequence"/>
</dbReference>
<organism evidence="7 8">
    <name type="scientific">Cytospora chrysosperma</name>
    <name type="common">Cytospora canker fungus</name>
    <name type="synonym">Sphaeria chrysosperma</name>
    <dbReference type="NCBI Taxonomy" id="252740"/>
    <lineage>
        <taxon>Eukaryota</taxon>
        <taxon>Fungi</taxon>
        <taxon>Dikarya</taxon>
        <taxon>Ascomycota</taxon>
        <taxon>Pezizomycotina</taxon>
        <taxon>Sordariomycetes</taxon>
        <taxon>Sordariomycetidae</taxon>
        <taxon>Diaporthales</taxon>
        <taxon>Cytosporaceae</taxon>
        <taxon>Cytospora</taxon>
    </lineage>
</organism>
<feature type="transmembrane region" description="Helical" evidence="6">
    <location>
        <begin position="144"/>
        <end position="161"/>
    </location>
</feature>
<reference evidence="7 8" key="1">
    <citation type="submission" date="2015-09" db="EMBL/GenBank/DDBJ databases">
        <title>Host preference determinants of Valsa canker pathogens revealed by comparative genomics.</title>
        <authorList>
            <person name="Yin Z."/>
            <person name="Huang L."/>
        </authorList>
    </citation>
    <scope>NUCLEOTIDE SEQUENCE [LARGE SCALE GENOMIC DNA]</scope>
    <source>
        <strain evidence="7 8">YSFL</strain>
    </source>
</reference>
<dbReference type="STRING" id="252740.A0A423WLR4"/>
<keyword evidence="8" id="KW-1185">Reference proteome</keyword>
<accession>A0A423WLR4</accession>